<dbReference type="PANTHER" id="PTHR15822:SF4">
    <property type="entry name" value="TYROSYL-DNA PHOSPHODIESTERASE 2"/>
    <property type="match status" value="1"/>
</dbReference>
<keyword evidence="11" id="KW-0255">Endonuclease</keyword>
<keyword evidence="9" id="KW-0812">Transmembrane</keyword>
<accession>A0ABW1DK35</accession>
<evidence type="ECO:0000313" key="11">
    <source>
        <dbReference type="EMBL" id="MFC5848328.1"/>
    </source>
</evidence>
<dbReference type="PANTHER" id="PTHR15822">
    <property type="entry name" value="TRAF AND TNF RECEPTOR-ASSOCIATED PROTEIN"/>
    <property type="match status" value="1"/>
</dbReference>
<dbReference type="SUPFAM" id="SSF56219">
    <property type="entry name" value="DNase I-like"/>
    <property type="match status" value="1"/>
</dbReference>
<evidence type="ECO:0000256" key="8">
    <source>
        <dbReference type="ARBA" id="ARBA00023204"/>
    </source>
</evidence>
<feature type="transmembrane region" description="Helical" evidence="9">
    <location>
        <begin position="7"/>
        <end position="24"/>
    </location>
</feature>
<organism evidence="11 12">
    <name type="scientific">Deinococcus petrolearius</name>
    <dbReference type="NCBI Taxonomy" id="1751295"/>
    <lineage>
        <taxon>Bacteria</taxon>
        <taxon>Thermotogati</taxon>
        <taxon>Deinococcota</taxon>
        <taxon>Deinococci</taxon>
        <taxon>Deinococcales</taxon>
        <taxon>Deinococcaceae</taxon>
        <taxon>Deinococcus</taxon>
    </lineage>
</organism>
<keyword evidence="6" id="KW-0378">Hydrolase</keyword>
<comment type="caution">
    <text evidence="11">The sequence shown here is derived from an EMBL/GenBank/DDBJ whole genome shotgun (WGS) entry which is preliminary data.</text>
</comment>
<proteinExistence type="predicted"/>
<dbReference type="InterPro" id="IPR036691">
    <property type="entry name" value="Endo/exonu/phosph_ase_sf"/>
</dbReference>
<keyword evidence="8" id="KW-0234">DNA repair</keyword>
<dbReference type="RefSeq" id="WP_380048282.1">
    <property type="nucleotide sequence ID" value="NZ_JBHSOH010000007.1"/>
</dbReference>
<comment type="cofactor">
    <cofactor evidence="1">
        <name>Mn(2+)</name>
        <dbReference type="ChEBI" id="CHEBI:29035"/>
    </cofactor>
</comment>
<keyword evidence="5" id="KW-0227">DNA damage</keyword>
<evidence type="ECO:0000259" key="10">
    <source>
        <dbReference type="Pfam" id="PF03372"/>
    </source>
</evidence>
<evidence type="ECO:0000313" key="12">
    <source>
        <dbReference type="Proteomes" id="UP001595979"/>
    </source>
</evidence>
<dbReference type="EMBL" id="JBHSOH010000007">
    <property type="protein sequence ID" value="MFC5848328.1"/>
    <property type="molecule type" value="Genomic_DNA"/>
</dbReference>
<protein>
    <submittedName>
        <fullName evidence="11">Endonuclease/exonuclease/phosphatase family protein</fullName>
    </submittedName>
</protein>
<dbReference type="Proteomes" id="UP001595979">
    <property type="component" value="Unassembled WGS sequence"/>
</dbReference>
<dbReference type="Pfam" id="PF03372">
    <property type="entry name" value="Exo_endo_phos"/>
    <property type="match status" value="1"/>
</dbReference>
<dbReference type="GO" id="GO:0004519">
    <property type="term" value="F:endonuclease activity"/>
    <property type="evidence" value="ECO:0007669"/>
    <property type="project" value="UniProtKB-KW"/>
</dbReference>
<evidence type="ECO:0000256" key="6">
    <source>
        <dbReference type="ARBA" id="ARBA00022801"/>
    </source>
</evidence>
<keyword evidence="4" id="KW-0479">Metal-binding</keyword>
<keyword evidence="9" id="KW-1133">Transmembrane helix</keyword>
<dbReference type="InterPro" id="IPR005135">
    <property type="entry name" value="Endo/exonuclease/phosphatase"/>
</dbReference>
<dbReference type="InterPro" id="IPR051547">
    <property type="entry name" value="TDP2-like"/>
</dbReference>
<sequence>MPRSRLAWAYLLGVVLIWALGAWVGERTVYTLLLAYTPPLLWLLPAPLVLAWCLWRRRRLGPVLLGALLAAGGAGLFHWNFQRGGELRVLTYNVRSGTQTTPARLAGAIGAANADLVLLQEADFARPEFHAQLVSLLPGYSVTRAAEVTTLSRLPLQEVQRYDLPLNRREVLLTRVSWQGEPLNVVNAHLGTVMLSSLLSGDLKRVRHTRNARTAQVGVLLDIAARAQGPLLLGGDLNTPPRGRVYRQLRAAYGPDAHDRAGRGPGWTFPGLKLRIDHQMSRELRAVRTRVLPDAGSDHLPLLVEYR</sequence>
<feature type="domain" description="Endonuclease/exonuclease/phosphatase" evidence="10">
    <location>
        <begin position="90"/>
        <end position="299"/>
    </location>
</feature>
<keyword evidence="12" id="KW-1185">Reference proteome</keyword>
<evidence type="ECO:0000256" key="5">
    <source>
        <dbReference type="ARBA" id="ARBA00022763"/>
    </source>
</evidence>
<feature type="transmembrane region" description="Helical" evidence="9">
    <location>
        <begin position="62"/>
        <end position="81"/>
    </location>
</feature>
<evidence type="ECO:0000256" key="4">
    <source>
        <dbReference type="ARBA" id="ARBA00022723"/>
    </source>
</evidence>
<feature type="transmembrane region" description="Helical" evidence="9">
    <location>
        <begin position="30"/>
        <end position="55"/>
    </location>
</feature>
<reference evidence="12" key="1">
    <citation type="journal article" date="2019" name="Int. J. Syst. Evol. Microbiol.">
        <title>The Global Catalogue of Microorganisms (GCM) 10K type strain sequencing project: providing services to taxonomists for standard genome sequencing and annotation.</title>
        <authorList>
            <consortium name="The Broad Institute Genomics Platform"/>
            <consortium name="The Broad Institute Genome Sequencing Center for Infectious Disease"/>
            <person name="Wu L."/>
            <person name="Ma J."/>
        </authorList>
    </citation>
    <scope>NUCLEOTIDE SEQUENCE [LARGE SCALE GENOMIC DNA]</scope>
    <source>
        <strain evidence="12">CGMCC 1.15053</strain>
    </source>
</reference>
<evidence type="ECO:0000256" key="7">
    <source>
        <dbReference type="ARBA" id="ARBA00022842"/>
    </source>
</evidence>
<comment type="cofactor">
    <cofactor evidence="2">
        <name>Mg(2+)</name>
        <dbReference type="ChEBI" id="CHEBI:18420"/>
    </cofactor>
</comment>
<name>A0ABW1DK35_9DEIO</name>
<keyword evidence="9" id="KW-0472">Membrane</keyword>
<gene>
    <name evidence="11" type="ORF">ACFPQ6_08400</name>
</gene>
<evidence type="ECO:0000256" key="9">
    <source>
        <dbReference type="SAM" id="Phobius"/>
    </source>
</evidence>
<keyword evidence="7" id="KW-0460">Magnesium</keyword>
<evidence type="ECO:0000256" key="2">
    <source>
        <dbReference type="ARBA" id="ARBA00001946"/>
    </source>
</evidence>
<evidence type="ECO:0000256" key="1">
    <source>
        <dbReference type="ARBA" id="ARBA00001936"/>
    </source>
</evidence>
<evidence type="ECO:0000256" key="3">
    <source>
        <dbReference type="ARBA" id="ARBA00022722"/>
    </source>
</evidence>
<keyword evidence="3" id="KW-0540">Nuclease</keyword>
<dbReference type="Gene3D" id="3.60.10.10">
    <property type="entry name" value="Endonuclease/exonuclease/phosphatase"/>
    <property type="match status" value="1"/>
</dbReference>